<sequence length="281" mass="31614">MLTQQQELWETVAEEDSKLRPRSPACIRTLSVGMRRASVAGFYRTASSSQLQHHQLGVGGSPSHLYMSLGLSPASSMESLNLRRAVALKRIKATPGHADSDNEDEEGGRSFRGIMKSRSSVALIKREDSNDKLVTSSEPPRVRAQLQREGSVESTKITPDDPSRRQDDMGGEEGEEYFLSISSESDFHEPGLMDMNESEDETSDDWDEPLRNQLDSNTYLASLVQILLFLRSVREGFKERWKYVRDVGFPWELKVTTLGLRYFAACLLLLSAFLVLIFNGF</sequence>
<dbReference type="EMBL" id="CAJPEV010000490">
    <property type="protein sequence ID" value="CAG0885814.1"/>
    <property type="molecule type" value="Genomic_DNA"/>
</dbReference>
<evidence type="ECO:0000313" key="4">
    <source>
        <dbReference type="Proteomes" id="UP000677054"/>
    </source>
</evidence>
<name>A0A7R8X6F0_9CRUS</name>
<evidence type="ECO:0000256" key="1">
    <source>
        <dbReference type="SAM" id="MobiDB-lite"/>
    </source>
</evidence>
<keyword evidence="4" id="KW-1185">Reference proteome</keyword>
<feature type="transmembrane region" description="Helical" evidence="2">
    <location>
        <begin position="258"/>
        <end position="278"/>
    </location>
</feature>
<organism evidence="3">
    <name type="scientific">Darwinula stevensoni</name>
    <dbReference type="NCBI Taxonomy" id="69355"/>
    <lineage>
        <taxon>Eukaryota</taxon>
        <taxon>Metazoa</taxon>
        <taxon>Ecdysozoa</taxon>
        <taxon>Arthropoda</taxon>
        <taxon>Crustacea</taxon>
        <taxon>Oligostraca</taxon>
        <taxon>Ostracoda</taxon>
        <taxon>Podocopa</taxon>
        <taxon>Podocopida</taxon>
        <taxon>Darwinulocopina</taxon>
        <taxon>Darwinuloidea</taxon>
        <taxon>Darwinulidae</taxon>
        <taxon>Darwinula</taxon>
    </lineage>
</organism>
<evidence type="ECO:0000256" key="2">
    <source>
        <dbReference type="SAM" id="Phobius"/>
    </source>
</evidence>
<dbReference type="EMBL" id="LR900007">
    <property type="protein sequence ID" value="CAD7243755.1"/>
    <property type="molecule type" value="Genomic_DNA"/>
</dbReference>
<proteinExistence type="predicted"/>
<dbReference type="AlphaFoldDB" id="A0A7R8X6F0"/>
<accession>A0A7R8X6F0</accession>
<feature type="region of interest" description="Disordered" evidence="1">
    <location>
        <begin position="129"/>
        <end position="172"/>
    </location>
</feature>
<protein>
    <submittedName>
        <fullName evidence="3">Uncharacterized protein</fullName>
    </submittedName>
</protein>
<dbReference type="Proteomes" id="UP000677054">
    <property type="component" value="Unassembled WGS sequence"/>
</dbReference>
<keyword evidence="2" id="KW-1133">Transmembrane helix</keyword>
<reference evidence="3" key="1">
    <citation type="submission" date="2020-11" db="EMBL/GenBank/DDBJ databases">
        <authorList>
            <person name="Tran Van P."/>
        </authorList>
    </citation>
    <scope>NUCLEOTIDE SEQUENCE</scope>
</reference>
<feature type="region of interest" description="Disordered" evidence="1">
    <location>
        <begin position="93"/>
        <end position="114"/>
    </location>
</feature>
<feature type="compositionally biased region" description="Basic and acidic residues" evidence="1">
    <location>
        <begin position="158"/>
        <end position="168"/>
    </location>
</feature>
<gene>
    <name evidence="3" type="ORF">DSTB1V02_LOCUS3668</name>
</gene>
<keyword evidence="2" id="KW-0472">Membrane</keyword>
<keyword evidence="2" id="KW-0812">Transmembrane</keyword>
<evidence type="ECO:0000313" key="3">
    <source>
        <dbReference type="EMBL" id="CAD7243755.1"/>
    </source>
</evidence>